<dbReference type="GO" id="GO:0055085">
    <property type="term" value="P:transmembrane transport"/>
    <property type="evidence" value="ECO:0007669"/>
    <property type="project" value="InterPro"/>
</dbReference>
<dbReference type="PANTHER" id="PTHR30151">
    <property type="entry name" value="ALKANE SULFONATE ABC TRANSPORTER-RELATED, MEMBRANE SUBUNIT"/>
    <property type="match status" value="1"/>
</dbReference>
<evidence type="ECO:0000259" key="8">
    <source>
        <dbReference type="PROSITE" id="PS50928"/>
    </source>
</evidence>
<evidence type="ECO:0000313" key="9">
    <source>
        <dbReference type="EMBL" id="TDD29232.1"/>
    </source>
</evidence>
<comment type="caution">
    <text evidence="9">The sequence shown here is derived from an EMBL/GenBank/DDBJ whole genome shotgun (WGS) entry which is preliminary data.</text>
</comment>
<organism evidence="9 10">
    <name type="scientific">Kribbella turkmenica</name>
    <dbReference type="NCBI Taxonomy" id="2530375"/>
    <lineage>
        <taxon>Bacteria</taxon>
        <taxon>Bacillati</taxon>
        <taxon>Actinomycetota</taxon>
        <taxon>Actinomycetes</taxon>
        <taxon>Propionibacteriales</taxon>
        <taxon>Kribbellaceae</taxon>
        <taxon>Kribbella</taxon>
    </lineage>
</organism>
<keyword evidence="10" id="KW-1185">Reference proteome</keyword>
<name>A0A4R4XFL1_9ACTN</name>
<dbReference type="RefSeq" id="WP_132316719.1">
    <property type="nucleotide sequence ID" value="NZ_SMKR01000013.1"/>
</dbReference>
<dbReference type="InterPro" id="IPR000515">
    <property type="entry name" value="MetI-like"/>
</dbReference>
<keyword evidence="3" id="KW-1003">Cell membrane</keyword>
<dbReference type="OrthoDB" id="7274389at2"/>
<feature type="domain" description="ABC transmembrane type-1" evidence="8">
    <location>
        <begin position="78"/>
        <end position="260"/>
    </location>
</feature>
<dbReference type="PROSITE" id="PS50928">
    <property type="entry name" value="ABC_TM1"/>
    <property type="match status" value="1"/>
</dbReference>
<keyword evidence="5 7" id="KW-1133">Transmembrane helix</keyword>
<dbReference type="Proteomes" id="UP000295172">
    <property type="component" value="Unassembled WGS sequence"/>
</dbReference>
<keyword evidence="2 7" id="KW-0813">Transport</keyword>
<keyword evidence="4 7" id="KW-0812">Transmembrane</keyword>
<evidence type="ECO:0000256" key="4">
    <source>
        <dbReference type="ARBA" id="ARBA00022692"/>
    </source>
</evidence>
<dbReference type="GO" id="GO:0005886">
    <property type="term" value="C:plasma membrane"/>
    <property type="evidence" value="ECO:0007669"/>
    <property type="project" value="UniProtKB-SubCell"/>
</dbReference>
<evidence type="ECO:0000256" key="2">
    <source>
        <dbReference type="ARBA" id="ARBA00022448"/>
    </source>
</evidence>
<sequence>MTLTATQPMSLPKRRSGRGWAAAVLPPLLVLAGFLGLWYLMSYELLAPDRRFLVPPPHRVVSVGFLDWENLQALLVGLVVTMRVAGVGLLAAIVIGLAVAIAMSQAAWVERSLYPYAVTLQTIPILALVPLFGFWFGFGFFSRVVVCTMISLFPIIANTLFGLKSIDPALRELFALQKVGRWKRLRKLDLPFALTAVLAGFRISAGLSVIGAIVGDFFFRQGTTGIGILMSLYISRLQSELLYASIILSSLLGIVAFWLFSGLSFVVGKRFDRSQA</sequence>
<evidence type="ECO:0000256" key="1">
    <source>
        <dbReference type="ARBA" id="ARBA00004651"/>
    </source>
</evidence>
<gene>
    <name evidence="9" type="ORF">E1218_05030</name>
</gene>
<dbReference type="Pfam" id="PF00528">
    <property type="entry name" value="BPD_transp_1"/>
    <property type="match status" value="1"/>
</dbReference>
<feature type="transmembrane region" description="Helical" evidence="7">
    <location>
        <begin position="113"/>
        <end position="134"/>
    </location>
</feature>
<comment type="subcellular location">
    <subcellularLocation>
        <location evidence="1 7">Cell membrane</location>
        <topology evidence="1 7">Multi-pass membrane protein</topology>
    </subcellularLocation>
</comment>
<evidence type="ECO:0000256" key="3">
    <source>
        <dbReference type="ARBA" id="ARBA00022475"/>
    </source>
</evidence>
<evidence type="ECO:0000313" key="10">
    <source>
        <dbReference type="Proteomes" id="UP000295172"/>
    </source>
</evidence>
<evidence type="ECO:0000256" key="7">
    <source>
        <dbReference type="RuleBase" id="RU363032"/>
    </source>
</evidence>
<evidence type="ECO:0000256" key="6">
    <source>
        <dbReference type="ARBA" id="ARBA00023136"/>
    </source>
</evidence>
<dbReference type="CDD" id="cd06261">
    <property type="entry name" value="TM_PBP2"/>
    <property type="match status" value="1"/>
</dbReference>
<feature type="transmembrane region" description="Helical" evidence="7">
    <location>
        <begin position="20"/>
        <end position="41"/>
    </location>
</feature>
<keyword evidence="6 7" id="KW-0472">Membrane</keyword>
<accession>A0A4R4XFL1</accession>
<dbReference type="PANTHER" id="PTHR30151:SF41">
    <property type="entry name" value="ABC TRANSPORTER PERMEASE PROTEIN"/>
    <property type="match status" value="1"/>
</dbReference>
<feature type="transmembrane region" description="Helical" evidence="7">
    <location>
        <begin position="241"/>
        <end position="260"/>
    </location>
</feature>
<reference evidence="9 10" key="1">
    <citation type="submission" date="2019-02" db="EMBL/GenBank/DDBJ databases">
        <title>Draft genome sequences of novel Actinobacteria.</title>
        <authorList>
            <person name="Sahin N."/>
            <person name="Ay H."/>
            <person name="Saygin H."/>
        </authorList>
    </citation>
    <scope>NUCLEOTIDE SEQUENCE [LARGE SCALE GENOMIC DNA]</scope>
    <source>
        <strain evidence="9 10">16K104</strain>
    </source>
</reference>
<dbReference type="Gene3D" id="1.10.3720.10">
    <property type="entry name" value="MetI-like"/>
    <property type="match status" value="1"/>
</dbReference>
<dbReference type="AlphaFoldDB" id="A0A4R4XFL1"/>
<feature type="transmembrane region" description="Helical" evidence="7">
    <location>
        <begin position="140"/>
        <end position="161"/>
    </location>
</feature>
<proteinExistence type="inferred from homology"/>
<evidence type="ECO:0000256" key="5">
    <source>
        <dbReference type="ARBA" id="ARBA00022989"/>
    </source>
</evidence>
<feature type="transmembrane region" description="Helical" evidence="7">
    <location>
        <begin position="190"/>
        <end position="211"/>
    </location>
</feature>
<dbReference type="SUPFAM" id="SSF161098">
    <property type="entry name" value="MetI-like"/>
    <property type="match status" value="1"/>
</dbReference>
<dbReference type="InterPro" id="IPR035906">
    <property type="entry name" value="MetI-like_sf"/>
</dbReference>
<protein>
    <submittedName>
        <fullName evidence="9">ABC transporter permease subunit</fullName>
    </submittedName>
</protein>
<feature type="transmembrane region" description="Helical" evidence="7">
    <location>
        <begin position="73"/>
        <end position="101"/>
    </location>
</feature>
<dbReference type="EMBL" id="SMKR01000013">
    <property type="protein sequence ID" value="TDD29232.1"/>
    <property type="molecule type" value="Genomic_DNA"/>
</dbReference>
<comment type="similarity">
    <text evidence="7">Belongs to the binding-protein-dependent transport system permease family.</text>
</comment>